<dbReference type="PANTHER" id="PTHR46477">
    <property type="entry name" value="CYSTEINE/HISTIDINE-RICH C1 DOMAIN FAMILY PROTEIN"/>
    <property type="match status" value="1"/>
</dbReference>
<evidence type="ECO:0000313" key="2">
    <source>
        <dbReference type="Proteomes" id="UP000239757"/>
    </source>
</evidence>
<dbReference type="PANTHER" id="PTHR46477:SF15">
    <property type="entry name" value="CYSTEINE_HISTIDINE-RICH C1 DOMAIN PROTEIN"/>
    <property type="match status" value="1"/>
</dbReference>
<dbReference type="InterPro" id="IPR046349">
    <property type="entry name" value="C1-like_sf"/>
</dbReference>
<evidence type="ECO:0008006" key="3">
    <source>
        <dbReference type="Google" id="ProtNLM"/>
    </source>
</evidence>
<evidence type="ECO:0000313" key="1">
    <source>
        <dbReference type="EMBL" id="PPR89582.1"/>
    </source>
</evidence>
<protein>
    <recommendedName>
        <fullName evidence="3">DC1 domain-containing protein</fullName>
    </recommendedName>
</protein>
<dbReference type="EMBL" id="KZ667895">
    <property type="protein sequence ID" value="PPR89582.1"/>
    <property type="molecule type" value="Genomic_DNA"/>
</dbReference>
<accession>A0A2P5WEQ8</accession>
<name>A0A2P5WEQ8_GOSBA</name>
<sequence length="215" mass="23991">MKITEINHFSHQHKLELSYSGTPYQSADFHLHENCGVAKPIATHSFFKNINFKYEKKGKQGKTCKACGKDVQGFMYKSKETYLHPCCLTLPSTLNGNFNGRSLRLNLEVKASTKCLICQNKEISKGKLKGWAYISSCGKHCYHVGCVNNMNFENWKMGYFNQSQSGGVTNGLVFIKEENGGSSSGRKENERPLMGYALNLIVQAVLGAVVSSWIS</sequence>
<dbReference type="SUPFAM" id="SSF57889">
    <property type="entry name" value="Cysteine-rich domain"/>
    <property type="match status" value="1"/>
</dbReference>
<dbReference type="AlphaFoldDB" id="A0A2P5WEQ8"/>
<proteinExistence type="predicted"/>
<organism evidence="1 2">
    <name type="scientific">Gossypium barbadense</name>
    <name type="common">Sea Island cotton</name>
    <name type="synonym">Hibiscus barbadensis</name>
    <dbReference type="NCBI Taxonomy" id="3634"/>
    <lineage>
        <taxon>Eukaryota</taxon>
        <taxon>Viridiplantae</taxon>
        <taxon>Streptophyta</taxon>
        <taxon>Embryophyta</taxon>
        <taxon>Tracheophyta</taxon>
        <taxon>Spermatophyta</taxon>
        <taxon>Magnoliopsida</taxon>
        <taxon>eudicotyledons</taxon>
        <taxon>Gunneridae</taxon>
        <taxon>Pentapetalae</taxon>
        <taxon>rosids</taxon>
        <taxon>malvids</taxon>
        <taxon>Malvales</taxon>
        <taxon>Malvaceae</taxon>
        <taxon>Malvoideae</taxon>
        <taxon>Gossypium</taxon>
    </lineage>
</organism>
<dbReference type="Proteomes" id="UP000239757">
    <property type="component" value="Unassembled WGS sequence"/>
</dbReference>
<reference evidence="1 2" key="1">
    <citation type="submission" date="2015-01" db="EMBL/GenBank/DDBJ databases">
        <title>Genome of allotetraploid Gossypium barbadense reveals genomic plasticity and fiber elongation in cotton evolution.</title>
        <authorList>
            <person name="Chen X."/>
            <person name="Liu X."/>
            <person name="Zhao B."/>
            <person name="Zheng H."/>
            <person name="Hu Y."/>
            <person name="Lu G."/>
            <person name="Yang C."/>
            <person name="Chen J."/>
            <person name="Shan C."/>
            <person name="Zhang L."/>
            <person name="Zhou Y."/>
            <person name="Wang L."/>
            <person name="Guo W."/>
            <person name="Bai Y."/>
            <person name="Ruan J."/>
            <person name="Shangguan X."/>
            <person name="Mao Y."/>
            <person name="Jiang J."/>
            <person name="Zhu Y."/>
            <person name="Lei J."/>
            <person name="Kang H."/>
            <person name="Chen S."/>
            <person name="He X."/>
            <person name="Wang R."/>
            <person name="Wang Y."/>
            <person name="Chen J."/>
            <person name="Wang L."/>
            <person name="Yu S."/>
            <person name="Wang B."/>
            <person name="Wei J."/>
            <person name="Song S."/>
            <person name="Lu X."/>
            <person name="Gao Z."/>
            <person name="Gu W."/>
            <person name="Deng X."/>
            <person name="Ma D."/>
            <person name="Wang S."/>
            <person name="Liang W."/>
            <person name="Fang L."/>
            <person name="Cai C."/>
            <person name="Zhu X."/>
            <person name="Zhou B."/>
            <person name="Zhang Y."/>
            <person name="Chen Z."/>
            <person name="Xu S."/>
            <person name="Zhu R."/>
            <person name="Wang S."/>
            <person name="Zhang T."/>
            <person name="Zhao G."/>
        </authorList>
    </citation>
    <scope>NUCLEOTIDE SEQUENCE [LARGE SCALE GENOMIC DNA]</scope>
    <source>
        <strain evidence="2">cv. Xinhai21</strain>
        <tissue evidence="1">Leaf</tissue>
    </source>
</reference>
<dbReference type="OrthoDB" id="1841377at2759"/>
<gene>
    <name evidence="1" type="ORF">GOBAR_AA31098</name>
</gene>